<organism evidence="1 2">
    <name type="scientific">Lecanosticta acicola</name>
    <dbReference type="NCBI Taxonomy" id="111012"/>
    <lineage>
        <taxon>Eukaryota</taxon>
        <taxon>Fungi</taxon>
        <taxon>Dikarya</taxon>
        <taxon>Ascomycota</taxon>
        <taxon>Pezizomycotina</taxon>
        <taxon>Dothideomycetes</taxon>
        <taxon>Dothideomycetidae</taxon>
        <taxon>Mycosphaerellales</taxon>
        <taxon>Mycosphaerellaceae</taxon>
        <taxon>Lecanosticta</taxon>
    </lineage>
</organism>
<reference evidence="1" key="1">
    <citation type="submission" date="2023-11" db="EMBL/GenBank/DDBJ databases">
        <authorList>
            <person name="Alioto T."/>
            <person name="Alioto T."/>
            <person name="Gomez Garrido J."/>
        </authorList>
    </citation>
    <scope>NUCLEOTIDE SEQUENCE</scope>
</reference>
<comment type="caution">
    <text evidence="1">The sequence shown here is derived from an EMBL/GenBank/DDBJ whole genome shotgun (WGS) entry which is preliminary data.</text>
</comment>
<dbReference type="AlphaFoldDB" id="A0AAI8Z9G9"/>
<name>A0AAI8Z9G9_9PEZI</name>
<keyword evidence="2" id="KW-1185">Reference proteome</keyword>
<dbReference type="Proteomes" id="UP001296104">
    <property type="component" value="Unassembled WGS sequence"/>
</dbReference>
<evidence type="ECO:0000313" key="2">
    <source>
        <dbReference type="Proteomes" id="UP001296104"/>
    </source>
</evidence>
<accession>A0AAI8Z9G9</accession>
<protein>
    <submittedName>
        <fullName evidence="1">Uncharacterized protein</fullName>
    </submittedName>
</protein>
<dbReference type="EMBL" id="CAVMBE010000147">
    <property type="protein sequence ID" value="CAK4034906.1"/>
    <property type="molecule type" value="Genomic_DNA"/>
</dbReference>
<gene>
    <name evidence="1" type="ORF">LECACI_7A010064</name>
</gene>
<evidence type="ECO:0000313" key="1">
    <source>
        <dbReference type="EMBL" id="CAK4034906.1"/>
    </source>
</evidence>
<sequence>MPAVLHPMSFEPENRIQLAVVMEGIKKDTKKSGPEYNLETKASSFELLNPEKWVPKNEIPARGRVMWQLEQLSKNLIEVFCASDFLLLRSWTT</sequence>
<proteinExistence type="predicted"/>